<gene>
    <name evidence="2" type="ORF">SOCE836_086190</name>
</gene>
<dbReference type="Gene3D" id="2.130.10.80">
    <property type="entry name" value="Galactose oxidase/kelch, beta-propeller"/>
    <property type="match status" value="1"/>
</dbReference>
<dbReference type="Proteomes" id="UP000295497">
    <property type="component" value="Chromosome"/>
</dbReference>
<evidence type="ECO:0008006" key="4">
    <source>
        <dbReference type="Google" id="ProtNLM"/>
    </source>
</evidence>
<reference evidence="2 3" key="1">
    <citation type="submission" date="2015-09" db="EMBL/GenBank/DDBJ databases">
        <title>Sorangium comparison.</title>
        <authorList>
            <person name="Zaburannyi N."/>
            <person name="Bunk B."/>
            <person name="Overmann J."/>
            <person name="Mueller R."/>
        </authorList>
    </citation>
    <scope>NUCLEOTIDE SEQUENCE [LARGE SCALE GENOMIC DNA]</scope>
    <source>
        <strain evidence="2 3">So ce836</strain>
    </source>
</reference>
<evidence type="ECO:0000313" key="3">
    <source>
        <dbReference type="Proteomes" id="UP000295497"/>
    </source>
</evidence>
<dbReference type="RefSeq" id="WP_129579237.1">
    <property type="nucleotide sequence ID" value="NZ_CP012672.1"/>
</dbReference>
<accession>A0A4V0NHE7</accession>
<name>A0A4V0NHE7_SORCE</name>
<organism evidence="2 3">
    <name type="scientific">Sorangium cellulosum</name>
    <name type="common">Polyangium cellulosum</name>
    <dbReference type="NCBI Taxonomy" id="56"/>
    <lineage>
        <taxon>Bacteria</taxon>
        <taxon>Pseudomonadati</taxon>
        <taxon>Myxococcota</taxon>
        <taxon>Polyangia</taxon>
        <taxon>Polyangiales</taxon>
        <taxon>Polyangiaceae</taxon>
        <taxon>Sorangium</taxon>
    </lineage>
</organism>
<sequence length="411" mass="45376">MRRRSYLTYVQEALVCLVAAGASSCLAPGELIIDISTDLAIPKDIDRLDVEIKSGVETVHHELYLLDPAEEGSLRLPATIGVLPPSGEHRNVQIHVKALKGEELRVRLDPVVRQVRDNLVTRAHIDVSILCYEDTSDKCDPEKKNNKTCNGYGECVPMSADEPVLAQEIYPNDGLFLDDCLAPAKCFQQAKFAPVYLFENECRVKLNKEIGATIHDINLAFLTRGQGFCPSDLCYIPMDAEIVVRVNDDDEDDDGRNDDSVTLKFGVCRQVMSGELLGIVQAPVTEQCPRKTRAVNSTAPWSSVTACSVPVQTVASSPWIETNPLDSPRWLHTATRLDNGDVLVVGGFKESSPEANPKTTELLEVFKRGKKSGSNTNPTTWIAATWVERGTRRRLSMVKSSWPAAILDTNR</sequence>
<protein>
    <recommendedName>
        <fullName evidence="4">Secreted protein</fullName>
    </recommendedName>
</protein>
<proteinExistence type="predicted"/>
<feature type="chain" id="PRO_5020428840" description="Secreted protein" evidence="1">
    <location>
        <begin position="28"/>
        <end position="411"/>
    </location>
</feature>
<evidence type="ECO:0000313" key="2">
    <source>
        <dbReference type="EMBL" id="AUX36412.1"/>
    </source>
</evidence>
<dbReference type="EMBL" id="CP012672">
    <property type="protein sequence ID" value="AUX36412.1"/>
    <property type="molecule type" value="Genomic_DNA"/>
</dbReference>
<dbReference type="PROSITE" id="PS51257">
    <property type="entry name" value="PROKAR_LIPOPROTEIN"/>
    <property type="match status" value="1"/>
</dbReference>
<keyword evidence="1" id="KW-0732">Signal</keyword>
<dbReference type="AlphaFoldDB" id="A0A4V0NHE7"/>
<evidence type="ECO:0000256" key="1">
    <source>
        <dbReference type="SAM" id="SignalP"/>
    </source>
</evidence>
<dbReference type="InterPro" id="IPR037293">
    <property type="entry name" value="Gal_Oxidase_central_sf"/>
</dbReference>
<feature type="signal peptide" evidence="1">
    <location>
        <begin position="1"/>
        <end position="27"/>
    </location>
</feature>